<comment type="caution">
    <text evidence="2">The sequence shown here is derived from an EMBL/GenBank/DDBJ whole genome shotgun (WGS) entry which is preliminary data.</text>
</comment>
<dbReference type="Proteomes" id="UP000548673">
    <property type="component" value="Unassembled WGS sequence"/>
</dbReference>
<organism evidence="2 3">
    <name type="scientific">Cronobacter sakazakii</name>
    <name type="common">Enterobacter sakazakii</name>
    <dbReference type="NCBI Taxonomy" id="28141"/>
    <lineage>
        <taxon>Bacteria</taxon>
        <taxon>Pseudomonadati</taxon>
        <taxon>Pseudomonadota</taxon>
        <taxon>Gammaproteobacteria</taxon>
        <taxon>Enterobacterales</taxon>
        <taxon>Enterobacteriaceae</taxon>
        <taxon>Cronobacter</taxon>
    </lineage>
</organism>
<sequence>MALFGKFTINNADFSPLLMYGVGTFMAFSGDAKYRNQGGCIALPDKGPLPPGRYLIVDRPTGGAGARMRTSVIDSWNSISGVPSDHSQWFALYRTDSQLDDYTWINYVKRGNFRLHPVGGQGLSLGCITLQHSSDFAVLRNALLATNKVVLGKGIVTYGEIEVVAYESDCPVG</sequence>
<gene>
    <name evidence="2" type="ORF">HRR37_13420</name>
</gene>
<dbReference type="Pfam" id="PF10908">
    <property type="entry name" value="Tlde1_dom"/>
    <property type="match status" value="1"/>
</dbReference>
<evidence type="ECO:0000313" key="3">
    <source>
        <dbReference type="Proteomes" id="UP000548673"/>
    </source>
</evidence>
<dbReference type="GeneID" id="56731778"/>
<dbReference type="AlphaFoldDB" id="A0A7V7UUE2"/>
<dbReference type="InterPro" id="IPR021225">
    <property type="entry name" value="Tlde1_dom"/>
</dbReference>
<protein>
    <submittedName>
        <fullName evidence="2">DUF2778 domain-containing protein</fullName>
    </submittedName>
</protein>
<evidence type="ECO:0000259" key="1">
    <source>
        <dbReference type="Pfam" id="PF10908"/>
    </source>
</evidence>
<dbReference type="EMBL" id="JABTXY010000025">
    <property type="protein sequence ID" value="NYV43333.1"/>
    <property type="molecule type" value="Genomic_DNA"/>
</dbReference>
<name>A0A7V7UUE2_CROSK</name>
<accession>A0A7V7UUE2</accession>
<reference evidence="2 3" key="1">
    <citation type="submission" date="2020-05" db="EMBL/GenBank/DDBJ databases">
        <title>The draft genome of Cronobacter sakazakii strain 145005.</title>
        <authorList>
            <person name="Yang J."/>
            <person name="Liu L."/>
            <person name="Feng Y."/>
            <person name="Zong Z."/>
        </authorList>
    </citation>
    <scope>NUCLEOTIDE SEQUENCE [LARGE SCALE GENOMIC DNA]</scope>
    <source>
        <strain evidence="2 3">145005</strain>
    </source>
</reference>
<proteinExistence type="predicted"/>
<feature type="domain" description="Tlde1" evidence="1">
    <location>
        <begin position="24"/>
        <end position="150"/>
    </location>
</feature>
<evidence type="ECO:0000313" key="2">
    <source>
        <dbReference type="EMBL" id="NYV43333.1"/>
    </source>
</evidence>
<dbReference type="RefSeq" id="WP_071601459.1">
    <property type="nucleotide sequence ID" value="NZ_CP011047.1"/>
</dbReference>
<dbReference type="KEGG" id="csj:CSK29544_04281"/>